<protein>
    <submittedName>
        <fullName evidence="2">Primase C terminal 2 (PriCT-2)</fullName>
    </submittedName>
</protein>
<dbReference type="InterPro" id="IPR014819">
    <property type="entry name" value="PriCT_2"/>
</dbReference>
<dbReference type="Pfam" id="PF13148">
    <property type="entry name" value="DUF3987"/>
    <property type="match status" value="1"/>
</dbReference>
<organism evidence="2 3">
    <name type="scientific">Fulvimarina manganoxydans</name>
    <dbReference type="NCBI Taxonomy" id="937218"/>
    <lineage>
        <taxon>Bacteria</taxon>
        <taxon>Pseudomonadati</taxon>
        <taxon>Pseudomonadota</taxon>
        <taxon>Alphaproteobacteria</taxon>
        <taxon>Hyphomicrobiales</taxon>
        <taxon>Aurantimonadaceae</taxon>
        <taxon>Fulvimarina</taxon>
    </lineage>
</organism>
<dbReference type="SMART" id="SM00943">
    <property type="entry name" value="Prim-Pol"/>
    <property type="match status" value="1"/>
</dbReference>
<gene>
    <name evidence="2" type="ORF">SAMN06297251_13118</name>
</gene>
<dbReference type="Pfam" id="PF08707">
    <property type="entry name" value="PriCT_2"/>
    <property type="match status" value="1"/>
</dbReference>
<dbReference type="InterPro" id="IPR025048">
    <property type="entry name" value="DUF3987"/>
</dbReference>
<keyword evidence="3" id="KW-1185">Reference proteome</keyword>
<name>A0A1W2ER35_9HYPH</name>
<evidence type="ECO:0000313" key="2">
    <source>
        <dbReference type="EMBL" id="SMD12115.1"/>
    </source>
</evidence>
<evidence type="ECO:0000259" key="1">
    <source>
        <dbReference type="SMART" id="SM00943"/>
    </source>
</evidence>
<dbReference type="CDD" id="cd04859">
    <property type="entry name" value="Prim_Pol"/>
    <property type="match status" value="1"/>
</dbReference>
<dbReference type="Proteomes" id="UP000192656">
    <property type="component" value="Unassembled WGS sequence"/>
</dbReference>
<dbReference type="GO" id="GO:0016817">
    <property type="term" value="F:hydrolase activity, acting on acid anhydrides"/>
    <property type="evidence" value="ECO:0007669"/>
    <property type="project" value="InterPro"/>
</dbReference>
<dbReference type="SUPFAM" id="SSF56747">
    <property type="entry name" value="Prim-pol domain"/>
    <property type="match status" value="1"/>
</dbReference>
<sequence length="829" mass="95408">MIPLAHNEKRPVWKDWAQVPTQKYSELSKNWNRWFNIGVRTGKWSKTPTGYLMVLDVDIRTEKWKKEAIERLKAMFGDKIMDFPRQVSGSNGLSFHIFFACNEPFPGKTLYRSDEKVRVDGKERPYLEISLMGTGRQVVLAPSVHPDSGQRYRWENPIDELDGLPKMPAERLVDLVFAPEDDADDQEAVGLTYEQAESYIEALPDAYADDRDLWIGVAMALEHEFGRGDDEALAIFDRFSKRCPDKYDKRVVRKQFKTLRGRGRPRTMRSVIEASNEAEREMIWEELPDEFEDIPENLGEPPRPMSREAVLALFDEIDADDKVVEVKSRVQRSSDPDMAILDQAYAVAPPAPLDILPKLFANECREVAKATGSPVDFPMMSLLVTAASLMSGSVEFSPHSAWKEPSILWCQCIGDPGTAKSHGMIPFVKAGRKLIKQFRGPFMERRKQWEFETEKADKAYKVWKHRIAEGAEDVEQARPNHTIAPPKPYPRQFTVEDTTWEGLTQLMGRNGGHGVLKYDDQQTDFLNNMSRYSGGNDRPRYLKTYGAMEQQTARKSDEDEQHSVRMHLNILGAIQPEPLKEFSETVRDGFQTRFMPSWPEFKNGEIPIDREEIIPKVSDRVMQALEKLAVMHPDKGDQSEPEPFQKLFSEEAWRYFHSWRSEHRFKEQFEQTGLKLVYDKADGHVVRVAGVLAYLDFAADPMEIDPPETISLDAVKRAIRFREDYLKPMQIRVYLHCTKLPETGMAKSIAQWIVSKGIKEFTVREVSRAGGLEGISHRIEPDDIKAALQYLQSRRWGVYEDHVKTKGRPTTRFTVNEALWRLLDEIGYH</sequence>
<feature type="domain" description="DNA primase/polymerase bifunctional N-terminal" evidence="1">
    <location>
        <begin position="1"/>
        <end position="171"/>
    </location>
</feature>
<dbReference type="InterPro" id="IPR015330">
    <property type="entry name" value="DNA_primase/pol_bifunc_N"/>
</dbReference>
<dbReference type="RefSeq" id="WP_084412768.1">
    <property type="nucleotide sequence ID" value="NZ_FWXR01000031.1"/>
</dbReference>
<evidence type="ECO:0000313" key="3">
    <source>
        <dbReference type="Proteomes" id="UP000192656"/>
    </source>
</evidence>
<proteinExistence type="predicted"/>
<dbReference type="AlphaFoldDB" id="A0A1W2ER35"/>
<accession>A0A1W2ER35</accession>
<dbReference type="EMBL" id="FWXR01000031">
    <property type="protein sequence ID" value="SMD12115.1"/>
    <property type="molecule type" value="Genomic_DNA"/>
</dbReference>
<dbReference type="Pfam" id="PF09250">
    <property type="entry name" value="Prim-Pol"/>
    <property type="match status" value="1"/>
</dbReference>
<reference evidence="2 3" key="1">
    <citation type="submission" date="2017-04" db="EMBL/GenBank/DDBJ databases">
        <authorList>
            <person name="Afonso C.L."/>
            <person name="Miller P.J."/>
            <person name="Scott M.A."/>
            <person name="Spackman E."/>
            <person name="Goraichik I."/>
            <person name="Dimitrov K.M."/>
            <person name="Suarez D.L."/>
            <person name="Swayne D.E."/>
        </authorList>
    </citation>
    <scope>NUCLEOTIDE SEQUENCE [LARGE SCALE GENOMIC DNA]</scope>
    <source>
        <strain evidence="2 3">CGMCC 1.10972</strain>
    </source>
</reference>